<protein>
    <recommendedName>
        <fullName evidence="3">Velvet domain-containing protein</fullName>
    </recommendedName>
</protein>
<dbReference type="EMBL" id="JAGPUO010000007">
    <property type="protein sequence ID" value="KAG5661447.1"/>
    <property type="molecule type" value="Genomic_DNA"/>
</dbReference>
<gene>
    <name evidence="1" type="ORF">KAF25_005569</name>
</gene>
<dbReference type="InterPro" id="IPR038491">
    <property type="entry name" value="Velvet_dom_sf"/>
</dbReference>
<evidence type="ECO:0000313" key="2">
    <source>
        <dbReference type="Proteomes" id="UP000782241"/>
    </source>
</evidence>
<comment type="caution">
    <text evidence="1">The sequence shown here is derived from an EMBL/GenBank/DDBJ whole genome shotgun (WGS) entry which is preliminary data.</text>
</comment>
<accession>A0A9P7HAP2</accession>
<keyword evidence="2" id="KW-1185">Reference proteome</keyword>
<evidence type="ECO:0008006" key="3">
    <source>
        <dbReference type="Google" id="ProtNLM"/>
    </source>
</evidence>
<proteinExistence type="predicted"/>
<organism evidence="1 2">
    <name type="scientific">Fusarium avenaceum</name>
    <dbReference type="NCBI Taxonomy" id="40199"/>
    <lineage>
        <taxon>Eukaryota</taxon>
        <taxon>Fungi</taxon>
        <taxon>Dikarya</taxon>
        <taxon>Ascomycota</taxon>
        <taxon>Pezizomycotina</taxon>
        <taxon>Sordariomycetes</taxon>
        <taxon>Hypocreomycetidae</taxon>
        <taxon>Hypocreales</taxon>
        <taxon>Nectriaceae</taxon>
        <taxon>Fusarium</taxon>
        <taxon>Fusarium tricinctum species complex</taxon>
    </lineage>
</organism>
<sequence length="153" mass="16250">MPNLDIAVQPPSRAQVSTMLCPPPVAKLTFKGSMPGYHFFAMALLTTRNGDIVEGGLLGTTTVSGLDLTAASGSLRNTIYFTFNEIAISLEGVFKVKIDVYKVPYENPDGCSFHAQEKTSRVTVVNEPIPAGSAASDERSTVRLLQSAGVAIS</sequence>
<dbReference type="AlphaFoldDB" id="A0A9P7HAP2"/>
<dbReference type="Gene3D" id="2.60.40.3960">
    <property type="entry name" value="Velvet domain"/>
    <property type="match status" value="1"/>
</dbReference>
<evidence type="ECO:0000313" key="1">
    <source>
        <dbReference type="EMBL" id="KAG5661447.1"/>
    </source>
</evidence>
<reference evidence="1" key="1">
    <citation type="submission" date="2021-04" db="EMBL/GenBank/DDBJ databases">
        <title>Draft genome of Fusarium avenaceum strain F156N33, isolated from an atmospheric sample in Virginia.</title>
        <authorList>
            <person name="Yang S."/>
            <person name="Vinatzer B.A."/>
            <person name="Coleman J."/>
        </authorList>
    </citation>
    <scope>NUCLEOTIDE SEQUENCE</scope>
    <source>
        <strain evidence="1">F156N33</strain>
    </source>
</reference>
<name>A0A9P7HAP2_9HYPO</name>
<dbReference type="Proteomes" id="UP000782241">
    <property type="component" value="Unassembled WGS sequence"/>
</dbReference>